<dbReference type="PANTHER" id="PTHR30298:SF0">
    <property type="entry name" value="PROTEIN YBFL-RELATED"/>
    <property type="match status" value="1"/>
</dbReference>
<evidence type="ECO:0000313" key="2">
    <source>
        <dbReference type="Proteomes" id="UP001589758"/>
    </source>
</evidence>
<sequence>MPNRQNIAIIIRLIKPESLIELLVNWAKSYQSDAPEEQQQSTDNKDSSSSKNTFVNLKNIIAIDGKDVRALQAHSGEVLNFVSVQYIGLDVTMSTEMGLGKGQKNEMVRNVLNTLNLRECVITLEALHCQSETINTIAKQKATALIQIKANQGKLHESIDAQFQELWSLSEPKQGATKEESTAHGRNEQRDAYVLSIKLSDKSLKKWPHLKIAIAIVRERQVKCKTGIYSTSYYVCTNVITQM</sequence>
<dbReference type="InterPro" id="IPR047647">
    <property type="entry name" value="ISAs1_transpos"/>
</dbReference>
<evidence type="ECO:0000313" key="1">
    <source>
        <dbReference type="EMBL" id="MFC0179492.1"/>
    </source>
</evidence>
<protein>
    <submittedName>
        <fullName evidence="1">ISAs1 family transposase</fullName>
    </submittedName>
</protein>
<reference evidence="1 2" key="1">
    <citation type="submission" date="2024-09" db="EMBL/GenBank/DDBJ databases">
        <authorList>
            <person name="Sun Q."/>
            <person name="Mori K."/>
        </authorList>
    </citation>
    <scope>NUCLEOTIDE SEQUENCE [LARGE SCALE GENOMIC DNA]</scope>
    <source>
        <strain evidence="1 2">CCM 8545</strain>
    </source>
</reference>
<dbReference type="Proteomes" id="UP001589758">
    <property type="component" value="Unassembled WGS sequence"/>
</dbReference>
<accession>A0ABV6C940</accession>
<dbReference type="NCBIfam" id="NF033564">
    <property type="entry name" value="transpos_ISAs1"/>
    <property type="match status" value="1"/>
</dbReference>
<dbReference type="PANTHER" id="PTHR30298">
    <property type="entry name" value="H REPEAT-ASSOCIATED PREDICTED TRANSPOSASE"/>
    <property type="match status" value="1"/>
</dbReference>
<proteinExistence type="predicted"/>
<gene>
    <name evidence="1" type="ORF">ACFFIT_05200</name>
</gene>
<organism evidence="1 2">
    <name type="scientific">Thorsellia kenyensis</name>
    <dbReference type="NCBI Taxonomy" id="1549888"/>
    <lineage>
        <taxon>Bacteria</taxon>
        <taxon>Pseudomonadati</taxon>
        <taxon>Pseudomonadota</taxon>
        <taxon>Gammaproteobacteria</taxon>
        <taxon>Enterobacterales</taxon>
        <taxon>Thorselliaceae</taxon>
        <taxon>Thorsellia</taxon>
    </lineage>
</organism>
<dbReference type="RefSeq" id="WP_385876641.1">
    <property type="nucleotide sequence ID" value="NZ_JBHLXE010000052.1"/>
</dbReference>
<keyword evidence="2" id="KW-1185">Reference proteome</keyword>
<comment type="caution">
    <text evidence="1">The sequence shown here is derived from an EMBL/GenBank/DDBJ whole genome shotgun (WGS) entry which is preliminary data.</text>
</comment>
<name>A0ABV6C940_9GAMM</name>
<dbReference type="InterPro" id="IPR051698">
    <property type="entry name" value="Transposase_11-like"/>
</dbReference>
<dbReference type="EMBL" id="JBHLXE010000052">
    <property type="protein sequence ID" value="MFC0179492.1"/>
    <property type="molecule type" value="Genomic_DNA"/>
</dbReference>